<evidence type="ECO:0000313" key="6">
    <source>
        <dbReference type="Proteomes" id="UP000198307"/>
    </source>
</evidence>
<organism evidence="5 6">
    <name type="scientific">Paracoccus seriniphilus</name>
    <dbReference type="NCBI Taxonomy" id="184748"/>
    <lineage>
        <taxon>Bacteria</taxon>
        <taxon>Pseudomonadati</taxon>
        <taxon>Pseudomonadota</taxon>
        <taxon>Alphaproteobacteria</taxon>
        <taxon>Rhodobacterales</taxon>
        <taxon>Paracoccaceae</taxon>
        <taxon>Paracoccus</taxon>
    </lineage>
</organism>
<dbReference type="RefSeq" id="WP_089345123.1">
    <property type="nucleotide sequence ID" value="NZ_CP067130.1"/>
</dbReference>
<dbReference type="Proteomes" id="UP000198307">
    <property type="component" value="Unassembled WGS sequence"/>
</dbReference>
<gene>
    <name evidence="5" type="ORF">SAMN05444959_11215</name>
</gene>
<dbReference type="InterPro" id="IPR018060">
    <property type="entry name" value="HTH_AraC"/>
</dbReference>
<evidence type="ECO:0000256" key="1">
    <source>
        <dbReference type="ARBA" id="ARBA00023015"/>
    </source>
</evidence>
<dbReference type="PANTHER" id="PTHR43130:SF3">
    <property type="entry name" value="HTH-TYPE TRANSCRIPTIONAL REGULATOR RV1931C"/>
    <property type="match status" value="1"/>
</dbReference>
<evidence type="ECO:0000259" key="4">
    <source>
        <dbReference type="PROSITE" id="PS01124"/>
    </source>
</evidence>
<dbReference type="Pfam" id="PF01965">
    <property type="entry name" value="DJ-1_PfpI"/>
    <property type="match status" value="1"/>
</dbReference>
<dbReference type="InterPro" id="IPR009057">
    <property type="entry name" value="Homeodomain-like_sf"/>
</dbReference>
<dbReference type="CDD" id="cd03136">
    <property type="entry name" value="GATase1_AraC_ArgR_like"/>
    <property type="match status" value="1"/>
</dbReference>
<protein>
    <submittedName>
        <fullName evidence="5">Transcriptional regulator, AraC family with amidase-like domain</fullName>
    </submittedName>
</protein>
<evidence type="ECO:0000256" key="2">
    <source>
        <dbReference type="ARBA" id="ARBA00023163"/>
    </source>
</evidence>
<keyword evidence="6" id="KW-1185">Reference proteome</keyword>
<dbReference type="SMART" id="SM00342">
    <property type="entry name" value="HTH_ARAC"/>
    <property type="match status" value="1"/>
</dbReference>
<dbReference type="SUPFAM" id="SSF46689">
    <property type="entry name" value="Homeodomain-like"/>
    <property type="match status" value="2"/>
</dbReference>
<dbReference type="InterPro" id="IPR029062">
    <property type="entry name" value="Class_I_gatase-like"/>
</dbReference>
<dbReference type="InterPro" id="IPR052158">
    <property type="entry name" value="INH-QAR"/>
</dbReference>
<dbReference type="Gene3D" id="3.40.50.880">
    <property type="match status" value="1"/>
</dbReference>
<sequence length="362" mass="39636">MSNVSSGPGEAGADSLQERARQSGHVHFPIVHDGAARAFVFALVPNFSMHSFSAAVEPLRIANQLTGKALYHWQTRSLDGQPVMASNGLSLSSDGSFGDLPRDGILLACSGDNAEALTPQPLADWMRASWRRGHVVGGLCTGAYALQKAGILQGHEFTLHWECQAVFEEKYPGLALRPSAFVDDGRIITSAGGVASTDLMLHLIERDFGRALRAAVADMCLQLHVRSPQDMQRSLTSKAFGLQNPKLSRAIDYLEENLDAELDIEEWADSLQISRRQLERMFVRHTGLSPKKFATNLRLERAYSLLIGTEMTLVQVADAAGLAQGNFNALFKRRFGVSPRDLTRQTGQAVPPRTVVQRDTQT</sequence>
<dbReference type="SUPFAM" id="SSF52317">
    <property type="entry name" value="Class I glutamine amidotransferase-like"/>
    <property type="match status" value="1"/>
</dbReference>
<dbReference type="AlphaFoldDB" id="A0A239PZ93"/>
<dbReference type="Gene3D" id="1.10.10.60">
    <property type="entry name" value="Homeodomain-like"/>
    <property type="match status" value="1"/>
</dbReference>
<dbReference type="EMBL" id="FZQB01000012">
    <property type="protein sequence ID" value="SNT75594.1"/>
    <property type="molecule type" value="Genomic_DNA"/>
</dbReference>
<accession>A0A239PZ93</accession>
<evidence type="ECO:0000313" key="5">
    <source>
        <dbReference type="EMBL" id="SNT75594.1"/>
    </source>
</evidence>
<proteinExistence type="predicted"/>
<reference evidence="5 6" key="1">
    <citation type="submission" date="2017-07" db="EMBL/GenBank/DDBJ databases">
        <authorList>
            <person name="Sun Z.S."/>
            <person name="Albrecht U."/>
            <person name="Echele G."/>
            <person name="Lee C.C."/>
        </authorList>
    </citation>
    <scope>NUCLEOTIDE SEQUENCE [LARGE SCALE GENOMIC DNA]</scope>
    <source>
        <strain evidence="5 6">DSM 14827</strain>
    </source>
</reference>
<name>A0A239PZ93_9RHOB</name>
<dbReference type="PROSITE" id="PS01124">
    <property type="entry name" value="HTH_ARAC_FAMILY_2"/>
    <property type="match status" value="1"/>
</dbReference>
<dbReference type="GO" id="GO:0003700">
    <property type="term" value="F:DNA-binding transcription factor activity"/>
    <property type="evidence" value="ECO:0007669"/>
    <property type="project" value="InterPro"/>
</dbReference>
<keyword evidence="1" id="KW-0805">Transcription regulation</keyword>
<feature type="domain" description="HTH araC/xylS-type" evidence="4">
    <location>
        <begin position="248"/>
        <end position="345"/>
    </location>
</feature>
<dbReference type="Pfam" id="PF12833">
    <property type="entry name" value="HTH_18"/>
    <property type="match status" value="1"/>
</dbReference>
<feature type="region of interest" description="Disordered" evidence="3">
    <location>
        <begin position="342"/>
        <end position="362"/>
    </location>
</feature>
<dbReference type="InterPro" id="IPR002818">
    <property type="entry name" value="DJ-1/PfpI"/>
</dbReference>
<dbReference type="PANTHER" id="PTHR43130">
    <property type="entry name" value="ARAC-FAMILY TRANSCRIPTIONAL REGULATOR"/>
    <property type="match status" value="1"/>
</dbReference>
<keyword evidence="2" id="KW-0804">Transcription</keyword>
<dbReference type="OrthoDB" id="8030967at2"/>
<dbReference type="GO" id="GO:0043565">
    <property type="term" value="F:sequence-specific DNA binding"/>
    <property type="evidence" value="ECO:0007669"/>
    <property type="project" value="InterPro"/>
</dbReference>
<evidence type="ECO:0000256" key="3">
    <source>
        <dbReference type="SAM" id="MobiDB-lite"/>
    </source>
</evidence>